<dbReference type="InterPro" id="IPR000270">
    <property type="entry name" value="PB1_dom"/>
</dbReference>
<accession>A0A6N2LAZ8</accession>
<evidence type="ECO:0000313" key="3">
    <source>
        <dbReference type="EMBL" id="VFU32554.1"/>
    </source>
</evidence>
<sequence>MDPQPPATAPKLRLMCSYGGHIIPNPHTKSLCYSGGDTRLITIPTGTTSATSTNITSNDLTLSSLITHLSSTLKITAPITLKYQLPHHNLDSLISLASDEDVLIMLDEHENNRTPSRLRLFVFPTKPYLSQPELKFTTQLNHPKTEIWFVDALKNAKIANVEGNGNNGSGFCGAESMVLETSSSFGSTSSSISLSNLGVKGGFVEDNGTGLVDNKVQLSSPEGISSDHGLGTSVCQDPQFVTYQDPAGAVTSVESKVSLINPFESERKIPNPHPLIGVEMHNTVPFSGYPMSLRYDQPQQLQFVQTAAPQYVPQNTTGIVPLSSYYVMSSPVPQQQFYYPSNQPQPIYLVPVAQPYNLPMQNGLINTATVDSSRPPIHPDSSIYPAQMAYNAAASLPVAELASQVHRTIPRTSSPVAELASQVHRTIPRTSSPVAELASQVHRTIPRTSSPVTVPLVENQQQGGGPPQMNHQGQPTCAASMETGNFSKQIDDDPVHAQIYKSQPPPPTLPSQYKTITPATTILLSEAMTQLNKDNIKQQQPRTSQPQ</sequence>
<proteinExistence type="predicted"/>
<evidence type="ECO:0000259" key="2">
    <source>
        <dbReference type="SMART" id="SM00666"/>
    </source>
</evidence>
<dbReference type="SMART" id="SM00666">
    <property type="entry name" value="PB1"/>
    <property type="match status" value="1"/>
</dbReference>
<feature type="region of interest" description="Disordered" evidence="1">
    <location>
        <begin position="528"/>
        <end position="547"/>
    </location>
</feature>
<dbReference type="PANTHER" id="PTHR31066">
    <property type="entry name" value="OS05G0427100 PROTEIN-RELATED"/>
    <property type="match status" value="1"/>
</dbReference>
<evidence type="ECO:0000256" key="1">
    <source>
        <dbReference type="SAM" id="MobiDB-lite"/>
    </source>
</evidence>
<dbReference type="AlphaFoldDB" id="A0A6N2LAZ8"/>
<gene>
    <name evidence="3" type="ORF">SVIM_LOCUS143639</name>
</gene>
<dbReference type="SUPFAM" id="SSF54277">
    <property type="entry name" value="CAD &amp; PB1 domains"/>
    <property type="match status" value="1"/>
</dbReference>
<name>A0A6N2LAZ8_SALVM</name>
<protein>
    <recommendedName>
        <fullName evidence="2">PB1 domain-containing protein</fullName>
    </recommendedName>
</protein>
<dbReference type="InterPro" id="IPR053198">
    <property type="entry name" value="Gynoecium_Dev_Regulator"/>
</dbReference>
<dbReference type="PANTHER" id="PTHR31066:SF57">
    <property type="entry name" value="PROTEIN PAL OF QUIRKY"/>
    <property type="match status" value="1"/>
</dbReference>
<reference evidence="3" key="1">
    <citation type="submission" date="2019-03" db="EMBL/GenBank/DDBJ databases">
        <authorList>
            <person name="Mank J."/>
            <person name="Almeida P."/>
        </authorList>
    </citation>
    <scope>NUCLEOTIDE SEQUENCE</scope>
    <source>
        <strain evidence="3">78183</strain>
    </source>
</reference>
<dbReference type="CDD" id="cd06410">
    <property type="entry name" value="PB1_UP2"/>
    <property type="match status" value="1"/>
</dbReference>
<dbReference type="Pfam" id="PF00564">
    <property type="entry name" value="PB1"/>
    <property type="match status" value="1"/>
</dbReference>
<organism evidence="3">
    <name type="scientific">Salix viminalis</name>
    <name type="common">Common osier</name>
    <name type="synonym">Basket willow</name>
    <dbReference type="NCBI Taxonomy" id="40686"/>
    <lineage>
        <taxon>Eukaryota</taxon>
        <taxon>Viridiplantae</taxon>
        <taxon>Streptophyta</taxon>
        <taxon>Embryophyta</taxon>
        <taxon>Tracheophyta</taxon>
        <taxon>Spermatophyta</taxon>
        <taxon>Magnoliopsida</taxon>
        <taxon>eudicotyledons</taxon>
        <taxon>Gunneridae</taxon>
        <taxon>Pentapetalae</taxon>
        <taxon>rosids</taxon>
        <taxon>fabids</taxon>
        <taxon>Malpighiales</taxon>
        <taxon>Salicaceae</taxon>
        <taxon>Saliceae</taxon>
        <taxon>Salix</taxon>
    </lineage>
</organism>
<feature type="domain" description="PB1" evidence="2">
    <location>
        <begin position="26"/>
        <end position="123"/>
    </location>
</feature>
<dbReference type="EMBL" id="CAADRP010000813">
    <property type="protein sequence ID" value="VFU32554.1"/>
    <property type="molecule type" value="Genomic_DNA"/>
</dbReference>